<evidence type="ECO:0000313" key="1">
    <source>
        <dbReference type="EMBL" id="KKL80723.1"/>
    </source>
</evidence>
<sequence length="32" mass="3605">MTKKKKSRFTSAQLTSQINQHIQNLATLTDAT</sequence>
<feature type="non-terminal residue" evidence="1">
    <location>
        <position position="32"/>
    </location>
</feature>
<gene>
    <name evidence="1" type="ORF">LCGC14_2001950</name>
</gene>
<name>A0A0F9F367_9ZZZZ</name>
<proteinExistence type="predicted"/>
<reference evidence="1" key="1">
    <citation type="journal article" date="2015" name="Nature">
        <title>Complex archaea that bridge the gap between prokaryotes and eukaryotes.</title>
        <authorList>
            <person name="Spang A."/>
            <person name="Saw J.H."/>
            <person name="Jorgensen S.L."/>
            <person name="Zaremba-Niedzwiedzka K."/>
            <person name="Martijn J."/>
            <person name="Lind A.E."/>
            <person name="van Eijk R."/>
            <person name="Schleper C."/>
            <person name="Guy L."/>
            <person name="Ettema T.J."/>
        </authorList>
    </citation>
    <scope>NUCLEOTIDE SEQUENCE</scope>
</reference>
<organism evidence="1">
    <name type="scientific">marine sediment metagenome</name>
    <dbReference type="NCBI Taxonomy" id="412755"/>
    <lineage>
        <taxon>unclassified sequences</taxon>
        <taxon>metagenomes</taxon>
        <taxon>ecological metagenomes</taxon>
    </lineage>
</organism>
<accession>A0A0F9F367</accession>
<dbReference type="AlphaFoldDB" id="A0A0F9F367"/>
<protein>
    <submittedName>
        <fullName evidence="1">Uncharacterized protein</fullName>
    </submittedName>
</protein>
<comment type="caution">
    <text evidence="1">The sequence shown here is derived from an EMBL/GenBank/DDBJ whole genome shotgun (WGS) entry which is preliminary data.</text>
</comment>
<dbReference type="EMBL" id="LAZR01022771">
    <property type="protein sequence ID" value="KKL80723.1"/>
    <property type="molecule type" value="Genomic_DNA"/>
</dbReference>